<proteinExistence type="predicted"/>
<dbReference type="SUPFAM" id="SSF64182">
    <property type="entry name" value="DHH phosphoesterases"/>
    <property type="match status" value="1"/>
</dbReference>
<dbReference type="GO" id="GO:0003676">
    <property type="term" value="F:nucleic acid binding"/>
    <property type="evidence" value="ECO:0007669"/>
    <property type="project" value="InterPro"/>
</dbReference>
<name>A0A8T5UZQ0_9EURY</name>
<feature type="domain" description="DHH-CID" evidence="3">
    <location>
        <begin position="202"/>
        <end position="259"/>
    </location>
</feature>
<protein>
    <submittedName>
        <fullName evidence="4">DHH family phosphoesterase</fullName>
    </submittedName>
</protein>
<dbReference type="Proteomes" id="UP000825933">
    <property type="component" value="Unassembled WGS sequence"/>
</dbReference>
<evidence type="ECO:0000259" key="1">
    <source>
        <dbReference type="Pfam" id="PF01368"/>
    </source>
</evidence>
<gene>
    <name evidence="4" type="ORF">K8N75_03250</name>
</gene>
<dbReference type="AlphaFoldDB" id="A0A8T5UZQ0"/>
<dbReference type="Pfam" id="PF01368">
    <property type="entry name" value="DHH"/>
    <property type="match status" value="1"/>
</dbReference>
<organism evidence="4 5">
    <name type="scientific">Methanobacterium spitsbergense</name>
    <dbReference type="NCBI Taxonomy" id="2874285"/>
    <lineage>
        <taxon>Archaea</taxon>
        <taxon>Methanobacteriati</taxon>
        <taxon>Methanobacteriota</taxon>
        <taxon>Methanomada group</taxon>
        <taxon>Methanobacteria</taxon>
        <taxon>Methanobacteriales</taxon>
        <taxon>Methanobacteriaceae</taxon>
        <taxon>Methanobacterium</taxon>
    </lineage>
</organism>
<sequence>MIQKQQHSLLNKAEEACNLLRRHLKQDHVVRIISHNDADGISAAGVMCNAIAKEKGKFHVTIVPRLKDEVLSKFFKEKYKLFVFCDMGSANLKGIRRLKGDVIIADHHQTNPETTIPDNIIHVNPHLYGLDGTKDVSGSGVSYLTVRPMEYKNLAGLALVGAFGDMQYKNGFSGVNKMILDEGIESHNIEVRDDLKIANKTREPLYKALSHTINPAIKGISGDEEGSVTFLEKIGISYRIKFTELGNEEKDILKEELVKINPEIFSSVYSIPTEIPELRNLEDYSNILDACGKNKKQGLGLSICIGDRDKSIKEAQDLVKSYSDDLVHGIEWINKEGSVVQDKIQYIYTEEKRKKRIMGTLSSIGLDLEILDPEKPVLAMSRMDNIIKVSGRTTSKMTEKGVNLGYALENASKSFNGSGGGHNIAAGAVIPYREMDNFLNLVDEIIRTQLNAS</sequence>
<evidence type="ECO:0000313" key="4">
    <source>
        <dbReference type="EMBL" id="MBZ2165061.1"/>
    </source>
</evidence>
<evidence type="ECO:0000313" key="5">
    <source>
        <dbReference type="Proteomes" id="UP000825933"/>
    </source>
</evidence>
<feature type="domain" description="DDH" evidence="1">
    <location>
        <begin position="30"/>
        <end position="155"/>
    </location>
</feature>
<accession>A0A8T5UZQ0</accession>
<dbReference type="PANTHER" id="PTHR30255">
    <property type="entry name" value="SINGLE-STRANDED-DNA-SPECIFIC EXONUCLEASE RECJ"/>
    <property type="match status" value="1"/>
</dbReference>
<dbReference type="InterPro" id="IPR048515">
    <property type="entry name" value="DHH_CID"/>
</dbReference>
<dbReference type="PANTHER" id="PTHR30255:SF2">
    <property type="entry name" value="SINGLE-STRANDED-DNA-SPECIFIC EXONUCLEASE RECJ"/>
    <property type="match status" value="1"/>
</dbReference>
<evidence type="ECO:0000259" key="3">
    <source>
        <dbReference type="Pfam" id="PF21763"/>
    </source>
</evidence>
<feature type="domain" description="DHHA1" evidence="2">
    <location>
        <begin position="374"/>
        <end position="447"/>
    </location>
</feature>
<dbReference type="Gene3D" id="3.10.310.30">
    <property type="match status" value="1"/>
</dbReference>
<dbReference type="Gene3D" id="3.90.1640.30">
    <property type="match status" value="1"/>
</dbReference>
<evidence type="ECO:0000259" key="2">
    <source>
        <dbReference type="Pfam" id="PF02272"/>
    </source>
</evidence>
<dbReference type="RefSeq" id="WP_223790690.1">
    <property type="nucleotide sequence ID" value="NZ_JAIOUQ010000003.1"/>
</dbReference>
<dbReference type="EMBL" id="JAIOUQ010000003">
    <property type="protein sequence ID" value="MBZ2165061.1"/>
    <property type="molecule type" value="Genomic_DNA"/>
</dbReference>
<keyword evidence="5" id="KW-1185">Reference proteome</keyword>
<reference evidence="5" key="1">
    <citation type="journal article" date="2022" name="Microbiol. Resour. Announc.">
        <title>Draft Genome Sequence of a Methanogenic Archaeon from West Spitsbergen Permafrost.</title>
        <authorList>
            <person name="Trubitsyn V."/>
            <person name="Rivkina E."/>
            <person name="Shcherbakova V."/>
        </authorList>
    </citation>
    <scope>NUCLEOTIDE SEQUENCE [LARGE SCALE GENOMIC DNA]</scope>
    <source>
        <strain evidence="5">VT</strain>
    </source>
</reference>
<dbReference type="InterPro" id="IPR051673">
    <property type="entry name" value="SSDNA_exonuclease_RecJ"/>
</dbReference>
<dbReference type="GO" id="GO:0004527">
    <property type="term" value="F:exonuclease activity"/>
    <property type="evidence" value="ECO:0007669"/>
    <property type="project" value="UniProtKB-KW"/>
</dbReference>
<dbReference type="Pfam" id="PF21763">
    <property type="entry name" value="DHH_CID"/>
    <property type="match status" value="1"/>
</dbReference>
<dbReference type="Pfam" id="PF02272">
    <property type="entry name" value="DHHA1"/>
    <property type="match status" value="1"/>
</dbReference>
<dbReference type="InterPro" id="IPR001667">
    <property type="entry name" value="DDH_dom"/>
</dbReference>
<dbReference type="InterPro" id="IPR003156">
    <property type="entry name" value="DHHA1_dom"/>
</dbReference>
<comment type="caution">
    <text evidence="4">The sequence shown here is derived from an EMBL/GenBank/DDBJ whole genome shotgun (WGS) entry which is preliminary data.</text>
</comment>
<dbReference type="InterPro" id="IPR038763">
    <property type="entry name" value="DHH_sf"/>
</dbReference>